<feature type="transmembrane region" description="Helical" evidence="1">
    <location>
        <begin position="127"/>
        <end position="149"/>
    </location>
</feature>
<evidence type="ECO:0000313" key="2">
    <source>
        <dbReference type="EMBL" id="EFE86702.1"/>
    </source>
</evidence>
<evidence type="ECO:0000256" key="1">
    <source>
        <dbReference type="SAM" id="Phobius"/>
    </source>
</evidence>
<keyword evidence="1" id="KW-0812">Transmembrane</keyword>
<organism evidence="2 3">
    <name type="scientific">Fusobacterium periodonticum ATCC 33693</name>
    <dbReference type="NCBI Taxonomy" id="546275"/>
    <lineage>
        <taxon>Bacteria</taxon>
        <taxon>Fusobacteriati</taxon>
        <taxon>Fusobacteriota</taxon>
        <taxon>Fusobacteriia</taxon>
        <taxon>Fusobacteriales</taxon>
        <taxon>Fusobacteriaceae</taxon>
        <taxon>Fusobacterium</taxon>
    </lineage>
</organism>
<dbReference type="Proteomes" id="UP000003748">
    <property type="component" value="Unassembled WGS sequence"/>
</dbReference>
<comment type="caution">
    <text evidence="2">The sequence shown here is derived from an EMBL/GenBank/DDBJ whole genome shotgun (WGS) entry which is preliminary data.</text>
</comment>
<sequence length="163" mass="18034">MKFTFIKYIKNIEGEKMEEFQTEQKSNFLMGIICLVVGALVTCALYFGIARLGIFSSWASAIGVTISLMGYNHFVKGEGSIGLILGVIFNAIAIIYAEFLDTCAIIAKEYGMSISELIFDTELLKEALTTGSFWKYPAIGIAIMLFVAFQNRKASFSDEDDAE</sequence>
<protein>
    <submittedName>
        <fullName evidence="2">Uncharacterized protein</fullName>
    </submittedName>
</protein>
<dbReference type="AlphaFoldDB" id="D4CVF1"/>
<dbReference type="HOGENOM" id="CLU_1903646_0_0_0"/>
<feature type="transmembrane region" description="Helical" evidence="1">
    <location>
        <begin position="55"/>
        <end position="74"/>
    </location>
</feature>
<reference evidence="2 3" key="1">
    <citation type="submission" date="2010-02" db="EMBL/GenBank/DDBJ databases">
        <authorList>
            <person name="Weinstock G."/>
            <person name="Sodergren E."/>
            <person name="Clifton S."/>
            <person name="Fulton L."/>
            <person name="Fulton B."/>
            <person name="Courtney L."/>
            <person name="Fronick C."/>
            <person name="Harrison M."/>
            <person name="Strong C."/>
            <person name="Farmer C."/>
            <person name="Delahaunty K."/>
            <person name="Markovic C."/>
            <person name="Hall O."/>
            <person name="Minx P."/>
            <person name="Tomlinson C."/>
            <person name="Mitreva M."/>
            <person name="Nelson J."/>
            <person name="Hou S."/>
            <person name="Wollam A."/>
            <person name="Pepin K.H."/>
            <person name="Johnson M."/>
            <person name="Bhonagiri V."/>
            <person name="Zhang X."/>
            <person name="Suruliraj S."/>
            <person name="Warren W."/>
            <person name="Chinwalla A."/>
            <person name="Mardis E.R."/>
            <person name="Wilson R.K."/>
        </authorList>
    </citation>
    <scope>NUCLEOTIDE SEQUENCE [LARGE SCALE GENOMIC DNA]</scope>
    <source>
        <strain evidence="2 3">ATCC 33693</strain>
    </source>
</reference>
<dbReference type="EMBL" id="ACJY01000070">
    <property type="protein sequence ID" value="EFE86702.1"/>
    <property type="molecule type" value="Genomic_DNA"/>
</dbReference>
<proteinExistence type="predicted"/>
<feature type="transmembrane region" description="Helical" evidence="1">
    <location>
        <begin position="81"/>
        <end position="107"/>
    </location>
</feature>
<evidence type="ECO:0000313" key="3">
    <source>
        <dbReference type="Proteomes" id="UP000003748"/>
    </source>
</evidence>
<name>D4CVF1_9FUSO</name>
<keyword evidence="1" id="KW-0472">Membrane</keyword>
<accession>D4CVF1</accession>
<keyword evidence="1" id="KW-1133">Transmembrane helix</keyword>
<dbReference type="eggNOG" id="ENOG5033U3A">
    <property type="taxonomic scope" value="Bacteria"/>
</dbReference>
<feature type="transmembrane region" description="Helical" evidence="1">
    <location>
        <begin position="28"/>
        <end position="49"/>
    </location>
</feature>
<dbReference type="STRING" id="546275.FUSPEROL_01395"/>
<gene>
    <name evidence="2" type="ORF">FUSPEROL_01395</name>
</gene>